<dbReference type="SUPFAM" id="SSF47384">
    <property type="entry name" value="Homodimeric domain of signal transducing histidine kinase"/>
    <property type="match status" value="1"/>
</dbReference>
<dbReference type="Gene3D" id="3.30.565.10">
    <property type="entry name" value="Histidine kinase-like ATPase, C-terminal domain"/>
    <property type="match status" value="1"/>
</dbReference>
<evidence type="ECO:0000256" key="1">
    <source>
        <dbReference type="ARBA" id="ARBA00000085"/>
    </source>
</evidence>
<name>A0A2N5NNA0_MEDGN</name>
<dbReference type="GO" id="GO:0000155">
    <property type="term" value="F:phosphorelay sensor kinase activity"/>
    <property type="evidence" value="ECO:0007669"/>
    <property type="project" value="InterPro"/>
</dbReference>
<comment type="subcellular location">
    <subcellularLocation>
        <location evidence="2">Membrane</location>
    </subcellularLocation>
</comment>
<dbReference type="GO" id="GO:0004721">
    <property type="term" value="F:phosphoprotein phosphatase activity"/>
    <property type="evidence" value="ECO:0007669"/>
    <property type="project" value="TreeGrafter"/>
</dbReference>
<dbReference type="InterPro" id="IPR005467">
    <property type="entry name" value="His_kinase_dom"/>
</dbReference>
<evidence type="ECO:0000313" key="11">
    <source>
        <dbReference type="Proteomes" id="UP000234849"/>
    </source>
</evidence>
<evidence type="ECO:0000256" key="2">
    <source>
        <dbReference type="ARBA" id="ARBA00004370"/>
    </source>
</evidence>
<dbReference type="PANTHER" id="PTHR45453">
    <property type="entry name" value="PHOSPHATE REGULON SENSOR PROTEIN PHOR"/>
    <property type="match status" value="1"/>
</dbReference>
<dbReference type="SMART" id="SM00387">
    <property type="entry name" value="HATPase_c"/>
    <property type="match status" value="1"/>
</dbReference>
<keyword evidence="8" id="KW-1133">Transmembrane helix</keyword>
<evidence type="ECO:0000313" key="10">
    <source>
        <dbReference type="EMBL" id="PLT58369.1"/>
    </source>
</evidence>
<dbReference type="EC" id="2.7.13.3" evidence="3"/>
<protein>
    <recommendedName>
        <fullName evidence="3">histidine kinase</fullName>
        <ecNumber evidence="3">2.7.13.3</ecNumber>
    </recommendedName>
</protein>
<dbReference type="SMART" id="SM00388">
    <property type="entry name" value="HisKA"/>
    <property type="match status" value="1"/>
</dbReference>
<dbReference type="RefSeq" id="WP_101879050.1">
    <property type="nucleotide sequence ID" value="NZ_NIHM01000001.1"/>
</dbReference>
<evidence type="ECO:0000256" key="5">
    <source>
        <dbReference type="ARBA" id="ARBA00022679"/>
    </source>
</evidence>
<dbReference type="Proteomes" id="UP000234849">
    <property type="component" value="Unassembled WGS sequence"/>
</dbReference>
<dbReference type="EMBL" id="NIHM01000001">
    <property type="protein sequence ID" value="PLT58369.1"/>
    <property type="molecule type" value="Genomic_DNA"/>
</dbReference>
<gene>
    <name evidence="10" type="ORF">CDL18_02020</name>
</gene>
<evidence type="ECO:0000256" key="3">
    <source>
        <dbReference type="ARBA" id="ARBA00012438"/>
    </source>
</evidence>
<dbReference type="PROSITE" id="PS50109">
    <property type="entry name" value="HIS_KIN"/>
    <property type="match status" value="1"/>
</dbReference>
<dbReference type="InterPro" id="IPR036097">
    <property type="entry name" value="HisK_dim/P_sf"/>
</dbReference>
<dbReference type="SUPFAM" id="SSF55874">
    <property type="entry name" value="ATPase domain of HSP90 chaperone/DNA topoisomerase II/histidine kinase"/>
    <property type="match status" value="1"/>
</dbReference>
<dbReference type="PANTHER" id="PTHR45453:SF1">
    <property type="entry name" value="PHOSPHATE REGULON SENSOR PROTEIN PHOR"/>
    <property type="match status" value="1"/>
</dbReference>
<evidence type="ECO:0000256" key="8">
    <source>
        <dbReference type="SAM" id="Phobius"/>
    </source>
</evidence>
<reference evidence="10 11" key="1">
    <citation type="journal article" date="2017" name="Genome Med.">
        <title>A novel Ruminococcus gnavus clade enriched in inflammatory bowel disease patients.</title>
        <authorList>
            <person name="Hall A.B."/>
            <person name="Yassour M."/>
            <person name="Sauk J."/>
            <person name="Garner A."/>
            <person name="Jiang X."/>
            <person name="Arthur T."/>
            <person name="Lagoudas G.K."/>
            <person name="Vatanen T."/>
            <person name="Fornelos N."/>
            <person name="Wilson R."/>
            <person name="Bertha M."/>
            <person name="Cohen M."/>
            <person name="Garber J."/>
            <person name="Khalili H."/>
            <person name="Gevers D."/>
            <person name="Ananthakrishnan A.N."/>
            <person name="Kugathasan S."/>
            <person name="Lander E.S."/>
            <person name="Blainey P."/>
            <person name="Vlamakis H."/>
            <person name="Xavier R.J."/>
            <person name="Huttenhower C."/>
        </authorList>
    </citation>
    <scope>NUCLEOTIDE SEQUENCE [LARGE SCALE GENOMIC DNA]</scope>
    <source>
        <strain evidence="10 11">RJX1118</strain>
    </source>
</reference>
<dbReference type="PRINTS" id="PR00344">
    <property type="entry name" value="BCTRLSENSOR"/>
</dbReference>
<keyword evidence="4" id="KW-0597">Phosphoprotein</keyword>
<feature type="domain" description="Histidine kinase" evidence="9">
    <location>
        <begin position="93"/>
        <end position="308"/>
    </location>
</feature>
<dbReference type="GO" id="GO:0005886">
    <property type="term" value="C:plasma membrane"/>
    <property type="evidence" value="ECO:0007669"/>
    <property type="project" value="TreeGrafter"/>
</dbReference>
<organism evidence="10 11">
    <name type="scientific">Mediterraneibacter gnavus</name>
    <name type="common">Ruminococcus gnavus</name>
    <dbReference type="NCBI Taxonomy" id="33038"/>
    <lineage>
        <taxon>Bacteria</taxon>
        <taxon>Bacillati</taxon>
        <taxon>Bacillota</taxon>
        <taxon>Clostridia</taxon>
        <taxon>Lachnospirales</taxon>
        <taxon>Lachnospiraceae</taxon>
        <taxon>Mediterraneibacter</taxon>
    </lineage>
</organism>
<feature type="transmembrane region" description="Helical" evidence="8">
    <location>
        <begin position="6"/>
        <end position="24"/>
    </location>
</feature>
<dbReference type="Pfam" id="PF00512">
    <property type="entry name" value="HisKA"/>
    <property type="match status" value="1"/>
</dbReference>
<dbReference type="InterPro" id="IPR004358">
    <property type="entry name" value="Sig_transdc_His_kin-like_C"/>
</dbReference>
<proteinExistence type="predicted"/>
<dbReference type="CDD" id="cd00082">
    <property type="entry name" value="HisKA"/>
    <property type="match status" value="1"/>
</dbReference>
<dbReference type="InterPro" id="IPR003661">
    <property type="entry name" value="HisK_dim/P_dom"/>
</dbReference>
<keyword evidence="7" id="KW-0902">Two-component regulatory system</keyword>
<accession>A0A2N5NNA0</accession>
<evidence type="ECO:0000259" key="9">
    <source>
        <dbReference type="PROSITE" id="PS50109"/>
    </source>
</evidence>
<comment type="caution">
    <text evidence="10">The sequence shown here is derived from an EMBL/GenBank/DDBJ whole genome shotgun (WGS) entry which is preliminary data.</text>
</comment>
<evidence type="ECO:0000256" key="7">
    <source>
        <dbReference type="ARBA" id="ARBA00023012"/>
    </source>
</evidence>
<keyword evidence="6 10" id="KW-0418">Kinase</keyword>
<keyword evidence="5" id="KW-0808">Transferase</keyword>
<dbReference type="Gene3D" id="1.10.287.130">
    <property type="match status" value="1"/>
</dbReference>
<dbReference type="InterPro" id="IPR050351">
    <property type="entry name" value="BphY/WalK/GraS-like"/>
</dbReference>
<sequence>MRWETVALLVFGFLCGMTVMYILNRRQRIQEFNKIAEITEDILNERKVQAFSTGEETLYSKLEHQLVRVQEMLQGRSEEAERSRDEIQKLISQIAHQMRTPLMNMETYIGFLEDGKKQMSEELFFQSVDALKNSQGKLGFLVESFIRMARLEQHILQIKKEEPDLLKTVRNGFGQIQRRAEEKEIQFQIILPEQVTCLHDPNWLGEAFYNILDNAVKYSEYKGLIKVDVQQKERFVKIQVRDYGIGIEPGEENAVFQRFYRGKRVTTQDGFGIGLYLAREIVSRHQGFLMIRRKEKGVLIEINLPSGLLEVC</sequence>
<dbReference type="AlphaFoldDB" id="A0A2N5NNA0"/>
<evidence type="ECO:0000256" key="6">
    <source>
        <dbReference type="ARBA" id="ARBA00022777"/>
    </source>
</evidence>
<comment type="catalytic activity">
    <reaction evidence="1">
        <text>ATP + protein L-histidine = ADP + protein N-phospho-L-histidine.</text>
        <dbReference type="EC" id="2.7.13.3"/>
    </reaction>
</comment>
<dbReference type="InterPro" id="IPR003594">
    <property type="entry name" value="HATPase_dom"/>
</dbReference>
<evidence type="ECO:0000256" key="4">
    <source>
        <dbReference type="ARBA" id="ARBA00022553"/>
    </source>
</evidence>
<keyword evidence="8" id="KW-0472">Membrane</keyword>
<dbReference type="GO" id="GO:0016036">
    <property type="term" value="P:cellular response to phosphate starvation"/>
    <property type="evidence" value="ECO:0007669"/>
    <property type="project" value="TreeGrafter"/>
</dbReference>
<dbReference type="Pfam" id="PF02518">
    <property type="entry name" value="HATPase_c"/>
    <property type="match status" value="1"/>
</dbReference>
<dbReference type="InterPro" id="IPR036890">
    <property type="entry name" value="HATPase_C_sf"/>
</dbReference>
<keyword evidence="8" id="KW-0812">Transmembrane</keyword>